<comment type="caution">
    <text evidence="1">The sequence shown here is derived from an EMBL/GenBank/DDBJ whole genome shotgun (WGS) entry which is preliminary data.</text>
</comment>
<gene>
    <name evidence="1" type="ORF">ACJMK2_034871</name>
</gene>
<dbReference type="EMBL" id="JBJQND010000005">
    <property type="protein sequence ID" value="KAL3877116.1"/>
    <property type="molecule type" value="Genomic_DNA"/>
</dbReference>
<evidence type="ECO:0000313" key="1">
    <source>
        <dbReference type="EMBL" id="KAL3877116.1"/>
    </source>
</evidence>
<dbReference type="Proteomes" id="UP001634394">
    <property type="component" value="Unassembled WGS sequence"/>
</dbReference>
<proteinExistence type="predicted"/>
<sequence>QCKEVADDLDFSTGKFLQNDTAQLSDDLPDRENNVTYIDQSGLSNLQNHLTVIDMYDIPNDPDDTVQFGPFPSSDEPQYLFETILIDSSFTSTTLNPLQLELLIRRGYAMEDLIEAFEKDSSLSCSNVLFWF</sequence>
<evidence type="ECO:0000313" key="2">
    <source>
        <dbReference type="Proteomes" id="UP001634394"/>
    </source>
</evidence>
<reference evidence="1 2" key="1">
    <citation type="submission" date="2024-11" db="EMBL/GenBank/DDBJ databases">
        <title>Chromosome-level genome assembly of the freshwater bivalve Anodonta woodiana.</title>
        <authorList>
            <person name="Chen X."/>
        </authorList>
    </citation>
    <scope>NUCLEOTIDE SEQUENCE [LARGE SCALE GENOMIC DNA]</scope>
    <source>
        <strain evidence="1">MN2024</strain>
        <tissue evidence="1">Gills</tissue>
    </source>
</reference>
<name>A0ABD3WT06_SINWO</name>
<organism evidence="1 2">
    <name type="scientific">Sinanodonta woodiana</name>
    <name type="common">Chinese pond mussel</name>
    <name type="synonym">Anodonta woodiana</name>
    <dbReference type="NCBI Taxonomy" id="1069815"/>
    <lineage>
        <taxon>Eukaryota</taxon>
        <taxon>Metazoa</taxon>
        <taxon>Spiralia</taxon>
        <taxon>Lophotrochozoa</taxon>
        <taxon>Mollusca</taxon>
        <taxon>Bivalvia</taxon>
        <taxon>Autobranchia</taxon>
        <taxon>Heteroconchia</taxon>
        <taxon>Palaeoheterodonta</taxon>
        <taxon>Unionida</taxon>
        <taxon>Unionoidea</taxon>
        <taxon>Unionidae</taxon>
        <taxon>Unioninae</taxon>
        <taxon>Sinanodonta</taxon>
    </lineage>
</organism>
<feature type="non-terminal residue" evidence="1">
    <location>
        <position position="1"/>
    </location>
</feature>
<protein>
    <recommendedName>
        <fullName evidence="3">Aryl hydrocarbon receptor</fullName>
    </recommendedName>
</protein>
<keyword evidence="2" id="KW-1185">Reference proteome</keyword>
<accession>A0ABD3WT06</accession>
<evidence type="ECO:0008006" key="3">
    <source>
        <dbReference type="Google" id="ProtNLM"/>
    </source>
</evidence>
<dbReference type="AlphaFoldDB" id="A0ABD3WT06"/>